<keyword evidence="4" id="KW-1185">Reference proteome</keyword>
<gene>
    <name evidence="3" type="ORF">PVAG01_06823</name>
</gene>
<protein>
    <submittedName>
        <fullName evidence="3">Uncharacterized protein</fullName>
    </submittedName>
</protein>
<feature type="region of interest" description="Disordered" evidence="1">
    <location>
        <begin position="127"/>
        <end position="149"/>
    </location>
</feature>
<dbReference type="Proteomes" id="UP001629113">
    <property type="component" value="Unassembled WGS sequence"/>
</dbReference>
<proteinExistence type="predicted"/>
<feature type="signal peptide" evidence="2">
    <location>
        <begin position="1"/>
        <end position="18"/>
    </location>
</feature>
<dbReference type="EMBL" id="JBFCZG010000005">
    <property type="protein sequence ID" value="KAL3422667.1"/>
    <property type="molecule type" value="Genomic_DNA"/>
</dbReference>
<organism evidence="3 4">
    <name type="scientific">Phlyctema vagabunda</name>
    <dbReference type="NCBI Taxonomy" id="108571"/>
    <lineage>
        <taxon>Eukaryota</taxon>
        <taxon>Fungi</taxon>
        <taxon>Dikarya</taxon>
        <taxon>Ascomycota</taxon>
        <taxon>Pezizomycotina</taxon>
        <taxon>Leotiomycetes</taxon>
        <taxon>Helotiales</taxon>
        <taxon>Dermateaceae</taxon>
        <taxon>Phlyctema</taxon>
    </lineage>
</organism>
<evidence type="ECO:0000313" key="3">
    <source>
        <dbReference type="EMBL" id="KAL3422667.1"/>
    </source>
</evidence>
<sequence length="173" mass="17176">MRFSTLLTTGALAAVALAAPQEAGQTQQAIDALQSYIQGIQTDSAFLSIVTEVADNTAGLATLTSFQASLESQVVANETPAADWLEALPTQWQSFFGSVYTAEVSLLSAAGFTSSVALATPSRTGAAATTTGTSSASSTAATTESANAAPTMGSSGMIAGMLAVGLGGAMIAL</sequence>
<comment type="caution">
    <text evidence="3">The sequence shown here is derived from an EMBL/GenBank/DDBJ whole genome shotgun (WGS) entry which is preliminary data.</text>
</comment>
<evidence type="ECO:0000256" key="1">
    <source>
        <dbReference type="SAM" id="MobiDB-lite"/>
    </source>
</evidence>
<evidence type="ECO:0000256" key="2">
    <source>
        <dbReference type="SAM" id="SignalP"/>
    </source>
</evidence>
<feature type="chain" id="PRO_5045793946" evidence="2">
    <location>
        <begin position="19"/>
        <end position="173"/>
    </location>
</feature>
<name>A0ABR4PH54_9HELO</name>
<reference evidence="3 4" key="1">
    <citation type="submission" date="2024-06" db="EMBL/GenBank/DDBJ databases">
        <title>Complete genome of Phlyctema vagabunda strain 19-DSS-EL-015.</title>
        <authorList>
            <person name="Fiorenzani C."/>
        </authorList>
    </citation>
    <scope>NUCLEOTIDE SEQUENCE [LARGE SCALE GENOMIC DNA]</scope>
    <source>
        <strain evidence="3 4">19-DSS-EL-015</strain>
    </source>
</reference>
<accession>A0ABR4PH54</accession>
<evidence type="ECO:0000313" key="4">
    <source>
        <dbReference type="Proteomes" id="UP001629113"/>
    </source>
</evidence>
<keyword evidence="2" id="KW-0732">Signal</keyword>